<dbReference type="EC" id="2.7.13.3" evidence="3"/>
<evidence type="ECO:0000256" key="8">
    <source>
        <dbReference type="ARBA" id="ARBA00022741"/>
    </source>
</evidence>
<keyword evidence="17" id="KW-1185">Reference proteome</keyword>
<dbReference type="PROSITE" id="PS50109">
    <property type="entry name" value="HIS_KIN"/>
    <property type="match status" value="1"/>
</dbReference>
<evidence type="ECO:0000256" key="6">
    <source>
        <dbReference type="ARBA" id="ARBA00022679"/>
    </source>
</evidence>
<dbReference type="Gene3D" id="1.10.287.130">
    <property type="match status" value="1"/>
</dbReference>
<keyword evidence="4" id="KW-1003">Cell membrane</keyword>
<dbReference type="Proteomes" id="UP000516160">
    <property type="component" value="Chromosome"/>
</dbReference>
<comment type="subcellular location">
    <subcellularLocation>
        <location evidence="2">Cell membrane</location>
        <topology evidence="2">Multi-pass membrane protein</topology>
    </subcellularLocation>
</comment>
<evidence type="ECO:0000256" key="5">
    <source>
        <dbReference type="ARBA" id="ARBA00022553"/>
    </source>
</evidence>
<protein>
    <recommendedName>
        <fullName evidence="3">histidine kinase</fullName>
        <ecNumber evidence="3">2.7.13.3</ecNumber>
    </recommendedName>
</protein>
<reference evidence="16 17" key="1">
    <citation type="submission" date="2020-07" db="EMBL/GenBank/DDBJ databases">
        <title>Alkalicella. sp. LB2 genome.</title>
        <authorList>
            <person name="Postec A."/>
            <person name="Quemeneur M."/>
        </authorList>
    </citation>
    <scope>NUCLEOTIDE SEQUENCE [LARGE SCALE GENOMIC DNA]</scope>
    <source>
        <strain evidence="16 17">LB2</strain>
    </source>
</reference>
<dbReference type="InterPro" id="IPR003661">
    <property type="entry name" value="HisK_dim/P_dom"/>
</dbReference>
<feature type="transmembrane region" description="Helical" evidence="14">
    <location>
        <begin position="188"/>
        <end position="209"/>
    </location>
</feature>
<dbReference type="SUPFAM" id="SSF55874">
    <property type="entry name" value="ATPase domain of HSP90 chaperone/DNA topoisomerase II/histidine kinase"/>
    <property type="match status" value="1"/>
</dbReference>
<dbReference type="Pfam" id="PF00512">
    <property type="entry name" value="HisKA"/>
    <property type="match status" value="1"/>
</dbReference>
<dbReference type="InterPro" id="IPR050398">
    <property type="entry name" value="HssS/ArlS-like"/>
</dbReference>
<accession>A0A7G9W5W2</accession>
<feature type="transmembrane region" description="Helical" evidence="14">
    <location>
        <begin position="347"/>
        <end position="376"/>
    </location>
</feature>
<evidence type="ECO:0000256" key="1">
    <source>
        <dbReference type="ARBA" id="ARBA00000085"/>
    </source>
</evidence>
<dbReference type="KEGG" id="acae:HYG86_04450"/>
<evidence type="ECO:0000256" key="11">
    <source>
        <dbReference type="ARBA" id="ARBA00022989"/>
    </source>
</evidence>
<evidence type="ECO:0000256" key="10">
    <source>
        <dbReference type="ARBA" id="ARBA00022840"/>
    </source>
</evidence>
<sequence length="658" mass="75429">MDTSSNNKHIKHASVFTILVLILFTLIAVGSYGPIKEKSYTGDDYKSYMRTNAFANYLAQYTRYLMDEETRFADFNNVKSIKYHILDMENGTFTSNIPDVTQQSLQGEKGKSVQHIVVTFDEVGNPNVQGSTEINTSTFYFNLERSSDESDLSHHKITYLIYPGFEDFNDVFTTEMKLHNIFTYHWKILLGITLVSISLLIIAAIAVPYSYQRKVSLHRIYNSIFIEFKLLFFLFFAGVLFFLAVIYGDGFLFGYSNHQDVLDALYKPNYTFYLIGIPVTFIIVLQTYLGIVYLKYVSQLGIYKGFILNSLFLKVMVKAYNKLRGFVNNIFALDITNDYHKTLLRALIINVVILWVISFSGFIGYILAIVYTVYLFNYLTKFFDNLKEIHLASEEIARGNFEITLNEKEAGLFEPISKNLNNIKEGFQVAVNEELKSEKMKTDLITNVSHDLKTPLTSIITYVDLLKKETSEELRLEYIDVIDKKSNRLKTLIEDLFEASRASSGNIELNFEQIDAVALLRQTMGEFEDKINESNLQFKISLPEDKVHCNLDGKKTYRVFENILSNILKYSLDNSRVYVDVEDSNGMVSFTFKNISSYEMNFDPGEMTERFNRGDKSRNTEGSGLGLAIAKDLVELQKGSLSISIDGDLFKLIISFPK</sequence>
<dbReference type="InterPro" id="IPR005467">
    <property type="entry name" value="His_kinase_dom"/>
</dbReference>
<keyword evidence="7 14" id="KW-0812">Transmembrane</keyword>
<keyword evidence="9 16" id="KW-0418">Kinase</keyword>
<dbReference type="EMBL" id="CP058559">
    <property type="protein sequence ID" value="QNO14074.1"/>
    <property type="molecule type" value="Genomic_DNA"/>
</dbReference>
<dbReference type="SUPFAM" id="SSF47384">
    <property type="entry name" value="Homodimeric domain of signal transducing histidine kinase"/>
    <property type="match status" value="1"/>
</dbReference>
<evidence type="ECO:0000256" key="14">
    <source>
        <dbReference type="SAM" id="Phobius"/>
    </source>
</evidence>
<dbReference type="Gene3D" id="3.30.565.10">
    <property type="entry name" value="Histidine kinase-like ATPase, C-terminal domain"/>
    <property type="match status" value="1"/>
</dbReference>
<dbReference type="SMART" id="SM00388">
    <property type="entry name" value="HisKA"/>
    <property type="match status" value="1"/>
</dbReference>
<keyword evidence="13 14" id="KW-0472">Membrane</keyword>
<dbReference type="InterPro" id="IPR036890">
    <property type="entry name" value="HATPase_C_sf"/>
</dbReference>
<keyword evidence="11 14" id="KW-1133">Transmembrane helix</keyword>
<dbReference type="PANTHER" id="PTHR45528">
    <property type="entry name" value="SENSOR HISTIDINE KINASE CPXA"/>
    <property type="match status" value="1"/>
</dbReference>
<dbReference type="Pfam" id="PF02518">
    <property type="entry name" value="HATPase_c"/>
    <property type="match status" value="1"/>
</dbReference>
<dbReference type="PANTHER" id="PTHR45528:SF1">
    <property type="entry name" value="SENSOR HISTIDINE KINASE CPXA"/>
    <property type="match status" value="1"/>
</dbReference>
<dbReference type="FunFam" id="1.10.287.130:FF:000008">
    <property type="entry name" value="Two-component sensor histidine kinase"/>
    <property type="match status" value="1"/>
</dbReference>
<evidence type="ECO:0000313" key="16">
    <source>
        <dbReference type="EMBL" id="QNO14074.1"/>
    </source>
</evidence>
<evidence type="ECO:0000256" key="2">
    <source>
        <dbReference type="ARBA" id="ARBA00004651"/>
    </source>
</evidence>
<evidence type="ECO:0000256" key="13">
    <source>
        <dbReference type="ARBA" id="ARBA00023136"/>
    </source>
</evidence>
<dbReference type="SMART" id="SM00387">
    <property type="entry name" value="HATPase_c"/>
    <property type="match status" value="1"/>
</dbReference>
<evidence type="ECO:0000256" key="7">
    <source>
        <dbReference type="ARBA" id="ARBA00022692"/>
    </source>
</evidence>
<dbReference type="CDD" id="cd00082">
    <property type="entry name" value="HisKA"/>
    <property type="match status" value="1"/>
</dbReference>
<evidence type="ECO:0000256" key="9">
    <source>
        <dbReference type="ARBA" id="ARBA00022777"/>
    </source>
</evidence>
<evidence type="ECO:0000259" key="15">
    <source>
        <dbReference type="PROSITE" id="PS50109"/>
    </source>
</evidence>
<feature type="transmembrane region" description="Helical" evidence="14">
    <location>
        <begin position="12"/>
        <end position="35"/>
    </location>
</feature>
<name>A0A7G9W5W2_ALKCA</name>
<organism evidence="16 17">
    <name type="scientific">Alkalicella caledoniensis</name>
    <dbReference type="NCBI Taxonomy" id="2731377"/>
    <lineage>
        <taxon>Bacteria</taxon>
        <taxon>Bacillati</taxon>
        <taxon>Bacillota</taxon>
        <taxon>Clostridia</taxon>
        <taxon>Eubacteriales</taxon>
        <taxon>Proteinivoracaceae</taxon>
        <taxon>Alkalicella</taxon>
    </lineage>
</organism>
<dbReference type="GO" id="GO:0005886">
    <property type="term" value="C:plasma membrane"/>
    <property type="evidence" value="ECO:0007669"/>
    <property type="project" value="UniProtKB-SubCell"/>
</dbReference>
<evidence type="ECO:0000313" key="17">
    <source>
        <dbReference type="Proteomes" id="UP000516160"/>
    </source>
</evidence>
<feature type="transmembrane region" description="Helical" evidence="14">
    <location>
        <begin position="272"/>
        <end position="294"/>
    </location>
</feature>
<gene>
    <name evidence="16" type="ORF">HYG86_04450</name>
</gene>
<evidence type="ECO:0000256" key="3">
    <source>
        <dbReference type="ARBA" id="ARBA00012438"/>
    </source>
</evidence>
<dbReference type="InterPro" id="IPR003594">
    <property type="entry name" value="HATPase_dom"/>
</dbReference>
<proteinExistence type="predicted"/>
<dbReference type="RefSeq" id="WP_213167735.1">
    <property type="nucleotide sequence ID" value="NZ_CP058559.1"/>
</dbReference>
<keyword evidence="10" id="KW-0067">ATP-binding</keyword>
<keyword evidence="12" id="KW-0902">Two-component regulatory system</keyword>
<dbReference type="InterPro" id="IPR036097">
    <property type="entry name" value="HisK_dim/P_sf"/>
</dbReference>
<evidence type="ECO:0000256" key="12">
    <source>
        <dbReference type="ARBA" id="ARBA00023012"/>
    </source>
</evidence>
<dbReference type="GO" id="GO:0000155">
    <property type="term" value="F:phosphorelay sensor kinase activity"/>
    <property type="evidence" value="ECO:0007669"/>
    <property type="project" value="InterPro"/>
</dbReference>
<dbReference type="AlphaFoldDB" id="A0A7G9W5W2"/>
<evidence type="ECO:0000256" key="4">
    <source>
        <dbReference type="ARBA" id="ARBA00022475"/>
    </source>
</evidence>
<comment type="catalytic activity">
    <reaction evidence="1">
        <text>ATP + protein L-histidine = ADP + protein N-phospho-L-histidine.</text>
        <dbReference type="EC" id="2.7.13.3"/>
    </reaction>
</comment>
<keyword evidence="6" id="KW-0808">Transferase</keyword>
<keyword evidence="5" id="KW-0597">Phosphoprotein</keyword>
<feature type="transmembrane region" description="Helical" evidence="14">
    <location>
        <begin position="230"/>
        <end position="252"/>
    </location>
</feature>
<dbReference type="GO" id="GO:0005524">
    <property type="term" value="F:ATP binding"/>
    <property type="evidence" value="ECO:0007669"/>
    <property type="project" value="UniProtKB-KW"/>
</dbReference>
<keyword evidence="8" id="KW-0547">Nucleotide-binding</keyword>
<feature type="domain" description="Histidine kinase" evidence="15">
    <location>
        <begin position="447"/>
        <end position="658"/>
    </location>
</feature>